<accession>A0ABW7E300</accession>
<proteinExistence type="predicted"/>
<dbReference type="RefSeq" id="WP_386788295.1">
    <property type="nucleotide sequence ID" value="NZ_JBHYMY010000007.1"/>
</dbReference>
<evidence type="ECO:0000313" key="1">
    <source>
        <dbReference type="EMBL" id="MFG6297497.1"/>
    </source>
</evidence>
<keyword evidence="2" id="KW-1185">Reference proteome</keyword>
<sequence>MTGGRLEALRAKADEILAGQPGWDGEAEVLLVTFTDPATGDRIGHRFVPVADMPAARHLRLVREAS</sequence>
<organism evidence="1 2">
    <name type="scientific">Streptomyces rochei</name>
    <name type="common">Streptomyces parvullus</name>
    <dbReference type="NCBI Taxonomy" id="1928"/>
    <lineage>
        <taxon>Bacteria</taxon>
        <taxon>Bacillati</taxon>
        <taxon>Actinomycetota</taxon>
        <taxon>Actinomycetes</taxon>
        <taxon>Kitasatosporales</taxon>
        <taxon>Streptomycetaceae</taxon>
        <taxon>Streptomyces</taxon>
        <taxon>Streptomyces rochei group</taxon>
    </lineage>
</organism>
<comment type="caution">
    <text evidence="1">The sequence shown here is derived from an EMBL/GenBank/DDBJ whole genome shotgun (WGS) entry which is preliminary data.</text>
</comment>
<evidence type="ECO:0000313" key="2">
    <source>
        <dbReference type="Proteomes" id="UP001605990"/>
    </source>
</evidence>
<gene>
    <name evidence="1" type="ORF">ACGU38_19290</name>
</gene>
<reference evidence="1 2" key="1">
    <citation type="submission" date="2024-10" db="EMBL/GenBank/DDBJ databases">
        <title>Draft genome assembly of a novel steroid transforming actinomycete isolated from African clawed frog Xenopus laevis.</title>
        <authorList>
            <person name="Bragin E."/>
            <person name="Kollerov V."/>
            <person name="Donova M.V."/>
        </authorList>
    </citation>
    <scope>NUCLEOTIDE SEQUENCE [LARGE SCALE GENOMIC DNA]</scope>
    <source>
        <strain evidence="1 2">MTOC-St3</strain>
    </source>
</reference>
<name>A0ABW7E300_STRRO</name>
<protein>
    <submittedName>
        <fullName evidence="1">Uncharacterized protein</fullName>
    </submittedName>
</protein>
<dbReference type="Proteomes" id="UP001605990">
    <property type="component" value="Unassembled WGS sequence"/>
</dbReference>
<dbReference type="EMBL" id="JBIENY010000268">
    <property type="protein sequence ID" value="MFG6297497.1"/>
    <property type="molecule type" value="Genomic_DNA"/>
</dbReference>